<gene>
    <name evidence="2" type="ORF">CAMP_LOCUS10235</name>
</gene>
<dbReference type="EMBL" id="CANHGI010000004">
    <property type="protein sequence ID" value="CAI5447598.1"/>
    <property type="molecule type" value="Genomic_DNA"/>
</dbReference>
<dbReference type="Proteomes" id="UP001152747">
    <property type="component" value="Unassembled WGS sequence"/>
</dbReference>
<comment type="caution">
    <text evidence="2">The sequence shown here is derived from an EMBL/GenBank/DDBJ whole genome shotgun (WGS) entry which is preliminary data.</text>
</comment>
<feature type="coiled-coil region" evidence="1">
    <location>
        <begin position="1246"/>
        <end position="1365"/>
    </location>
</feature>
<sequence length="1380" mass="165265">MWTIETLLNCAQRYFPRNKFRDLHQISSNFPKNEIFDRTKAIKILSFILEEIECFNNPEDFLRDLEEFSNFPNNLGFISSASDSKISMNFLKKPEYFNDQNGDEYLLKSEMFLEIYRDFSKIQDDGDEILEHFLMSWGNRIYRKICWGFISLEDMLKFRENCQEIFKNEMNSAKKLKISLEFKNLDFLTKFFDEEFDSELIEKLKTSMNKYFKSKTVSKNLEFYEEIYRKHLAFDKMMGKMSEIFEENLENPKVLRCFEDFDGKFLMEFEVEKIVFGKGKENENGIWKTLKYEQFLKILEENGNKSDDFKIITQKIHRKSRKPTPIISPTGTICKLAIDAFLDIFENFSEVQEGLEEWLENLKIFESSENRYFIEVSKIDEIIDEGFAKFCIDEKKWNLKNENKKLFNKDETIYEIKKRMKIDEKHVKSRFFKYCKLYKTPYLTIKMIYLIYEDCLRLQFLEKNEKLREFVCGQEACPMFVGLKCCCQNYAGTWKLHEPSKEDVEILDAENVEANYIKYLDTFKYSLITSKSNQKFYENETCFHKLIDSILQTSNPKNHEIIKAVFKKEQKEVSNFKVFYLNELEMLEYVERNLKIFENSFSEIENEKEELNRKIIMNWEEACDNLRGFFCAEDFENVQKQLRKEHGIGKKQGIDSKIIFKMICECRKYRNFYRKFAGYMRNVGEYSKNFLETKKRRWILRIMSSIRVEDKQEWHAFIDEIIDVLDVLIDSKPIAQKFRDFLTQYAYKNYNIELDSYLNVSTLKKLLKAGEMCDAIILLPDIQFTKQMIELPLKMSYDCISILSPNRQIVYHSNQALFLIFQMSACDIDLNTEEMECCKHGNCTNHWKNKVIGVMKQIGDGYVMKEVVDEKMEELDLDDVTVLSRGQGIQTPLIQIHGSKYNDIISRNMFYRMIDRMSYSTDVQMNVFLKALGFRKPDEVEVIETWQAKIVFMMFWIDAFLKREPKLKFCVKTAWTVCLPNALKCSDELEEWWKNPKIGDSEIINEFAENLKINEKLNPKFKICDLVQQHRWESRIFNNIQRKSGGKKQGGKEKQLKIAQKLRDDQNVKIKTNAEVLEIVATNFVEYFAHISDEKFEPISNFKKLIELKLCDILDYQDSKCLDNIFSNKKEFTWLVKRLEAFIFFEFDENGNYIYKRKPFPIPNAIKNNNKEQLEILIEQVGNEIYLEEKKDRMLFKEMKKKARKQAANLKKNNQEKVGRKPMEKEKKNEQIVTKYITETKIVEFCEKCNENLEELMGKNRKIEDLERRIEEMKKYWDESEMENIVLKSQITESKTRYRKEIQNYKIEVANRENRIIQLQDEMKQNRDDLRVEREELYVEVEKSSRKANENIRKMKNELENMKFIDNKKTKLIEDLQKRK</sequence>
<reference evidence="2" key="1">
    <citation type="submission" date="2022-11" db="EMBL/GenBank/DDBJ databases">
        <authorList>
            <person name="Kikuchi T."/>
        </authorList>
    </citation>
    <scope>NUCLEOTIDE SEQUENCE</scope>
    <source>
        <strain evidence="2">PS1010</strain>
    </source>
</reference>
<dbReference type="OrthoDB" id="10691464at2759"/>
<organism evidence="2 3">
    <name type="scientific">Caenorhabditis angaria</name>
    <dbReference type="NCBI Taxonomy" id="860376"/>
    <lineage>
        <taxon>Eukaryota</taxon>
        <taxon>Metazoa</taxon>
        <taxon>Ecdysozoa</taxon>
        <taxon>Nematoda</taxon>
        <taxon>Chromadorea</taxon>
        <taxon>Rhabditida</taxon>
        <taxon>Rhabditina</taxon>
        <taxon>Rhabditomorpha</taxon>
        <taxon>Rhabditoidea</taxon>
        <taxon>Rhabditidae</taxon>
        <taxon>Peloderinae</taxon>
        <taxon>Caenorhabditis</taxon>
    </lineage>
</organism>
<feature type="coiled-coil region" evidence="1">
    <location>
        <begin position="1164"/>
        <end position="1220"/>
    </location>
</feature>
<feature type="coiled-coil region" evidence="1">
    <location>
        <begin position="587"/>
        <end position="614"/>
    </location>
</feature>
<name>A0A9P1INL4_9PELO</name>
<evidence type="ECO:0000313" key="2">
    <source>
        <dbReference type="EMBL" id="CAI5447598.1"/>
    </source>
</evidence>
<accession>A0A9P1INL4</accession>
<evidence type="ECO:0000313" key="3">
    <source>
        <dbReference type="Proteomes" id="UP001152747"/>
    </source>
</evidence>
<proteinExistence type="predicted"/>
<protein>
    <submittedName>
        <fullName evidence="2">Uncharacterized protein</fullName>
    </submittedName>
</protein>
<keyword evidence="1" id="KW-0175">Coiled coil</keyword>
<keyword evidence="3" id="KW-1185">Reference proteome</keyword>
<evidence type="ECO:0000256" key="1">
    <source>
        <dbReference type="SAM" id="Coils"/>
    </source>
</evidence>